<dbReference type="PROSITE" id="PS51898">
    <property type="entry name" value="TYR_RECOMBINASE"/>
    <property type="match status" value="1"/>
</dbReference>
<accession>A0A2V3TV73</accession>
<dbReference type="InterPro" id="IPR050808">
    <property type="entry name" value="Phage_Integrase"/>
</dbReference>
<dbReference type="InterPro" id="IPR002104">
    <property type="entry name" value="Integrase_catalytic"/>
</dbReference>
<dbReference type="Pfam" id="PF00589">
    <property type="entry name" value="Phage_integrase"/>
    <property type="match status" value="1"/>
</dbReference>
<dbReference type="Proteomes" id="UP000248021">
    <property type="component" value="Unassembled WGS sequence"/>
</dbReference>
<comment type="caution">
    <text evidence="5">The sequence shown here is derived from an EMBL/GenBank/DDBJ whole genome shotgun (WGS) entry which is preliminary data.</text>
</comment>
<organism evidence="5 6">
    <name type="scientific">Chelatococcus asaccharovorans</name>
    <dbReference type="NCBI Taxonomy" id="28210"/>
    <lineage>
        <taxon>Bacteria</taxon>
        <taxon>Pseudomonadati</taxon>
        <taxon>Pseudomonadota</taxon>
        <taxon>Alphaproteobacteria</taxon>
        <taxon>Hyphomicrobiales</taxon>
        <taxon>Chelatococcaceae</taxon>
        <taxon>Chelatococcus</taxon>
    </lineage>
</organism>
<proteinExistence type="inferred from homology"/>
<dbReference type="Gene3D" id="1.10.443.10">
    <property type="entry name" value="Intergrase catalytic core"/>
    <property type="match status" value="1"/>
</dbReference>
<dbReference type="CDD" id="cd00801">
    <property type="entry name" value="INT_P4_C"/>
    <property type="match status" value="1"/>
</dbReference>
<keyword evidence="3" id="KW-0233">DNA recombination</keyword>
<evidence type="ECO:0000256" key="1">
    <source>
        <dbReference type="ARBA" id="ARBA00008857"/>
    </source>
</evidence>
<evidence type="ECO:0000256" key="2">
    <source>
        <dbReference type="ARBA" id="ARBA00022908"/>
    </source>
</evidence>
<keyword evidence="2" id="KW-0229">DNA integration</keyword>
<dbReference type="InterPro" id="IPR013762">
    <property type="entry name" value="Integrase-like_cat_sf"/>
</dbReference>
<dbReference type="GO" id="GO:0003677">
    <property type="term" value="F:DNA binding"/>
    <property type="evidence" value="ECO:0007669"/>
    <property type="project" value="InterPro"/>
</dbReference>
<protein>
    <submittedName>
        <fullName evidence="5">Phage integrase family protein</fullName>
    </submittedName>
</protein>
<comment type="similarity">
    <text evidence="1">Belongs to the 'phage' integrase family.</text>
</comment>
<evidence type="ECO:0000313" key="5">
    <source>
        <dbReference type="EMBL" id="PXW52257.1"/>
    </source>
</evidence>
<gene>
    <name evidence="5" type="ORF">C7450_117121</name>
</gene>
<dbReference type="PANTHER" id="PTHR30629">
    <property type="entry name" value="PROPHAGE INTEGRASE"/>
    <property type="match status" value="1"/>
</dbReference>
<dbReference type="RefSeq" id="WP_342588562.1">
    <property type="nucleotide sequence ID" value="NZ_JAHBRY010000001.1"/>
</dbReference>
<evidence type="ECO:0000313" key="6">
    <source>
        <dbReference type="Proteomes" id="UP000248021"/>
    </source>
</evidence>
<evidence type="ECO:0000259" key="4">
    <source>
        <dbReference type="PROSITE" id="PS51898"/>
    </source>
</evidence>
<dbReference type="GO" id="GO:0006310">
    <property type="term" value="P:DNA recombination"/>
    <property type="evidence" value="ECO:0007669"/>
    <property type="project" value="UniProtKB-KW"/>
</dbReference>
<dbReference type="AlphaFoldDB" id="A0A2V3TV73"/>
<sequence length="107" mass="12045">MRAIDGFEGQPATHAALKLMAVLFPRPGELRMAEWSEFDLAKAIWTVPEKRMKMRRPHRVPLPTQAVTTLTELQKATGNGKLVFPSVRTVRRPISENTLNAALRRLG</sequence>
<keyword evidence="6" id="KW-1185">Reference proteome</keyword>
<dbReference type="SUPFAM" id="SSF56349">
    <property type="entry name" value="DNA breaking-rejoining enzymes"/>
    <property type="match status" value="1"/>
</dbReference>
<dbReference type="PANTHER" id="PTHR30629:SF2">
    <property type="entry name" value="PROPHAGE INTEGRASE INTS-RELATED"/>
    <property type="match status" value="1"/>
</dbReference>
<name>A0A2V3TV73_9HYPH</name>
<dbReference type="InterPro" id="IPR011010">
    <property type="entry name" value="DNA_brk_join_enz"/>
</dbReference>
<reference evidence="5 6" key="1">
    <citation type="submission" date="2018-05" db="EMBL/GenBank/DDBJ databases">
        <title>Genomic Encyclopedia of Type Strains, Phase IV (KMG-IV): sequencing the most valuable type-strain genomes for metagenomic binning, comparative biology and taxonomic classification.</title>
        <authorList>
            <person name="Goeker M."/>
        </authorList>
    </citation>
    <scope>NUCLEOTIDE SEQUENCE [LARGE SCALE GENOMIC DNA]</scope>
    <source>
        <strain evidence="5 6">DSM 6462</strain>
    </source>
</reference>
<evidence type="ECO:0000256" key="3">
    <source>
        <dbReference type="ARBA" id="ARBA00023172"/>
    </source>
</evidence>
<dbReference type="EMBL" id="QJJK01000017">
    <property type="protein sequence ID" value="PXW52257.1"/>
    <property type="molecule type" value="Genomic_DNA"/>
</dbReference>
<dbReference type="GO" id="GO:0015074">
    <property type="term" value="P:DNA integration"/>
    <property type="evidence" value="ECO:0007669"/>
    <property type="project" value="UniProtKB-KW"/>
</dbReference>
<feature type="domain" description="Tyr recombinase" evidence="4">
    <location>
        <begin position="1"/>
        <end position="107"/>
    </location>
</feature>